<dbReference type="EMBL" id="BMAW01087454">
    <property type="protein sequence ID" value="GFS29820.1"/>
    <property type="molecule type" value="Genomic_DNA"/>
</dbReference>
<evidence type="ECO:0000313" key="1">
    <source>
        <dbReference type="EMBL" id="GFS29820.1"/>
    </source>
</evidence>
<comment type="caution">
    <text evidence="1">The sequence shown here is derived from an EMBL/GenBank/DDBJ whole genome shotgun (WGS) entry which is preliminary data.</text>
</comment>
<accession>A0A8X6M7S7</accession>
<protein>
    <submittedName>
        <fullName evidence="1">Uncharacterized protein</fullName>
    </submittedName>
</protein>
<dbReference type="AlphaFoldDB" id="A0A8X6M7S7"/>
<name>A0A8X6M7S7_NEPPI</name>
<evidence type="ECO:0000313" key="2">
    <source>
        <dbReference type="Proteomes" id="UP000887013"/>
    </source>
</evidence>
<sequence length="78" mass="8872">MFESAEMLSRGIQINKDPNAISRNPKSTLAWSMVLLFKAQCFSVNKIGKRGPEKLRSKKKCPTFMCCPIVLPINEREN</sequence>
<proteinExistence type="predicted"/>
<gene>
    <name evidence="1" type="ORF">NPIL_179391</name>
</gene>
<dbReference type="Proteomes" id="UP000887013">
    <property type="component" value="Unassembled WGS sequence"/>
</dbReference>
<reference evidence="1" key="1">
    <citation type="submission" date="2020-08" db="EMBL/GenBank/DDBJ databases">
        <title>Multicomponent nature underlies the extraordinary mechanical properties of spider dragline silk.</title>
        <authorList>
            <person name="Kono N."/>
            <person name="Nakamura H."/>
            <person name="Mori M."/>
            <person name="Yoshida Y."/>
            <person name="Ohtoshi R."/>
            <person name="Malay A.D."/>
            <person name="Moran D.A.P."/>
            <person name="Tomita M."/>
            <person name="Numata K."/>
            <person name="Arakawa K."/>
        </authorList>
    </citation>
    <scope>NUCLEOTIDE SEQUENCE</scope>
</reference>
<organism evidence="1 2">
    <name type="scientific">Nephila pilipes</name>
    <name type="common">Giant wood spider</name>
    <name type="synonym">Nephila maculata</name>
    <dbReference type="NCBI Taxonomy" id="299642"/>
    <lineage>
        <taxon>Eukaryota</taxon>
        <taxon>Metazoa</taxon>
        <taxon>Ecdysozoa</taxon>
        <taxon>Arthropoda</taxon>
        <taxon>Chelicerata</taxon>
        <taxon>Arachnida</taxon>
        <taxon>Araneae</taxon>
        <taxon>Araneomorphae</taxon>
        <taxon>Entelegynae</taxon>
        <taxon>Araneoidea</taxon>
        <taxon>Nephilidae</taxon>
        <taxon>Nephila</taxon>
    </lineage>
</organism>
<keyword evidence="2" id="KW-1185">Reference proteome</keyword>